<keyword evidence="1" id="KW-1015">Disulfide bond</keyword>
<dbReference type="CDD" id="cd00041">
    <property type="entry name" value="CUB"/>
    <property type="match status" value="1"/>
</dbReference>
<dbReference type="PANTHER" id="PTHR24652:SF69">
    <property type="entry name" value="CUB DOMAIN-CONTAINING PROTEIN"/>
    <property type="match status" value="1"/>
</dbReference>
<evidence type="ECO:0000256" key="5">
    <source>
        <dbReference type="SAM" id="SignalP"/>
    </source>
</evidence>
<dbReference type="Proteomes" id="UP001152320">
    <property type="component" value="Chromosome 5"/>
</dbReference>
<feature type="signal peptide" evidence="5">
    <location>
        <begin position="1"/>
        <end position="24"/>
    </location>
</feature>
<dbReference type="PANTHER" id="PTHR24652">
    <property type="entry name" value="LOW-DENSITY LIPOPROTEIN RECEPTOR CLASS A DOMAIN-CONTAINING PROTEIN 2"/>
    <property type="match status" value="1"/>
</dbReference>
<dbReference type="EMBL" id="JAIZAY010000005">
    <property type="protein sequence ID" value="KAJ8041689.1"/>
    <property type="molecule type" value="Genomic_DNA"/>
</dbReference>
<organism evidence="7 8">
    <name type="scientific">Holothuria leucospilota</name>
    <name type="common">Black long sea cucumber</name>
    <name type="synonym">Mertensiothuria leucospilota</name>
    <dbReference type="NCBI Taxonomy" id="206669"/>
    <lineage>
        <taxon>Eukaryota</taxon>
        <taxon>Metazoa</taxon>
        <taxon>Echinodermata</taxon>
        <taxon>Eleutherozoa</taxon>
        <taxon>Echinozoa</taxon>
        <taxon>Holothuroidea</taxon>
        <taxon>Aspidochirotacea</taxon>
        <taxon>Aspidochirotida</taxon>
        <taxon>Holothuriidae</taxon>
        <taxon>Holothuria</taxon>
    </lineage>
</organism>
<protein>
    <submittedName>
        <fullName evidence="7">Exoskeleton protein RP43</fullName>
    </submittedName>
</protein>
<dbReference type="PROSITE" id="PS01180">
    <property type="entry name" value="CUB"/>
    <property type="match status" value="1"/>
</dbReference>
<dbReference type="PROSITE" id="PS50068">
    <property type="entry name" value="LDLRA_2"/>
    <property type="match status" value="1"/>
</dbReference>
<dbReference type="SMART" id="SM00042">
    <property type="entry name" value="CUB"/>
    <property type="match status" value="1"/>
</dbReference>
<dbReference type="InterPro" id="IPR036055">
    <property type="entry name" value="LDL_receptor-like_sf"/>
</dbReference>
<dbReference type="PROSITE" id="PS01209">
    <property type="entry name" value="LDLRA_1"/>
    <property type="match status" value="1"/>
</dbReference>
<dbReference type="Gene3D" id="4.10.400.10">
    <property type="entry name" value="Low-density Lipoprotein Receptor"/>
    <property type="match status" value="1"/>
</dbReference>
<dbReference type="InterPro" id="IPR035914">
    <property type="entry name" value="Sperma_CUB_dom_sf"/>
</dbReference>
<evidence type="ECO:0000259" key="6">
    <source>
        <dbReference type="PROSITE" id="PS01180"/>
    </source>
</evidence>
<evidence type="ECO:0000256" key="3">
    <source>
        <dbReference type="SAM" id="MobiDB-lite"/>
    </source>
</evidence>
<accession>A0A9Q1CBT1</accession>
<feature type="domain" description="CUB" evidence="6">
    <location>
        <begin position="39"/>
        <end position="159"/>
    </location>
</feature>
<dbReference type="InterPro" id="IPR042333">
    <property type="entry name" value="LRAD2/Mig-13-like"/>
</dbReference>
<evidence type="ECO:0000256" key="1">
    <source>
        <dbReference type="ARBA" id="ARBA00023157"/>
    </source>
</evidence>
<dbReference type="SUPFAM" id="SSF57424">
    <property type="entry name" value="LDL receptor-like module"/>
    <property type="match status" value="1"/>
</dbReference>
<feature type="transmembrane region" description="Helical" evidence="4">
    <location>
        <begin position="221"/>
        <end position="247"/>
    </location>
</feature>
<dbReference type="InterPro" id="IPR023415">
    <property type="entry name" value="LDLR_class-A_CS"/>
</dbReference>
<sequence>MAFIMWEILVISMFALVSFSTVHASNKTFVQNSLGSKSCWQFVESVGGRVYSHASRGRYANKLDCKVTIIAPKGNQIILHIENFDVTDSMNCYQDEVIFYDGRRNSSPQLSGSLYGLCGSTVPEEYRYMVSSGNEATIRFITDGVSTENSGFVVSYTAFIPSIKKKEEDDCFQCAEDPMCIDPRLKCDGLANCIDGSDESMATCYYGRDSNDNTDGPSYNWLSWPGTLLAFVFISCYIIAIVVNCAVCRCNSSKYDENGQEPNVPAARGIRHSDPAVSQVMLPTEEGCLSVQIEDDKNHFDKRSATHTHSSSSRSGDVFPTPSSPRGRGDGSYGRPMSEEMPLQPGYVRPPYPTVFHEFAQPRPHTSLPEHLHNGRYQWDGNHHVISVTQNSF</sequence>
<keyword evidence="4" id="KW-0472">Membrane</keyword>
<evidence type="ECO:0000313" key="8">
    <source>
        <dbReference type="Proteomes" id="UP001152320"/>
    </source>
</evidence>
<evidence type="ECO:0000256" key="4">
    <source>
        <dbReference type="SAM" id="Phobius"/>
    </source>
</evidence>
<feature type="region of interest" description="Disordered" evidence="3">
    <location>
        <begin position="301"/>
        <end position="342"/>
    </location>
</feature>
<evidence type="ECO:0000313" key="7">
    <source>
        <dbReference type="EMBL" id="KAJ8041689.1"/>
    </source>
</evidence>
<keyword evidence="8" id="KW-1185">Reference proteome</keyword>
<comment type="caution">
    <text evidence="7">The sequence shown here is derived from an EMBL/GenBank/DDBJ whole genome shotgun (WGS) entry which is preliminary data.</text>
</comment>
<gene>
    <name evidence="7" type="ORF">HOLleu_12579</name>
</gene>
<comment type="caution">
    <text evidence="2">Lacks conserved residue(s) required for the propagation of feature annotation.</text>
</comment>
<evidence type="ECO:0000256" key="2">
    <source>
        <dbReference type="PROSITE-ProRule" id="PRU00124"/>
    </source>
</evidence>
<dbReference type="CDD" id="cd00112">
    <property type="entry name" value="LDLa"/>
    <property type="match status" value="1"/>
</dbReference>
<dbReference type="Pfam" id="PF00431">
    <property type="entry name" value="CUB"/>
    <property type="match status" value="1"/>
</dbReference>
<dbReference type="InterPro" id="IPR002172">
    <property type="entry name" value="LDrepeatLR_classA_rpt"/>
</dbReference>
<keyword evidence="4" id="KW-0812">Transmembrane</keyword>
<dbReference type="SMART" id="SM00192">
    <property type="entry name" value="LDLa"/>
    <property type="match status" value="1"/>
</dbReference>
<dbReference type="Gene3D" id="2.60.120.290">
    <property type="entry name" value="Spermadhesin, CUB domain"/>
    <property type="match status" value="1"/>
</dbReference>
<keyword evidence="5" id="KW-0732">Signal</keyword>
<dbReference type="SUPFAM" id="SSF49854">
    <property type="entry name" value="Spermadhesin, CUB domain"/>
    <property type="match status" value="1"/>
</dbReference>
<keyword evidence="4" id="KW-1133">Transmembrane helix</keyword>
<dbReference type="AlphaFoldDB" id="A0A9Q1CBT1"/>
<dbReference type="InterPro" id="IPR000859">
    <property type="entry name" value="CUB_dom"/>
</dbReference>
<reference evidence="7" key="1">
    <citation type="submission" date="2021-10" db="EMBL/GenBank/DDBJ databases">
        <title>Tropical sea cucumber genome reveals ecological adaptation and Cuvierian tubules defense mechanism.</title>
        <authorList>
            <person name="Chen T."/>
        </authorList>
    </citation>
    <scope>NUCLEOTIDE SEQUENCE</scope>
    <source>
        <strain evidence="7">Nanhai2018</strain>
        <tissue evidence="7">Muscle</tissue>
    </source>
</reference>
<proteinExistence type="predicted"/>
<name>A0A9Q1CBT1_HOLLE</name>
<feature type="chain" id="PRO_5040343702" evidence="5">
    <location>
        <begin position="25"/>
        <end position="393"/>
    </location>
</feature>
<dbReference type="OrthoDB" id="6369184at2759"/>